<organism evidence="9 10">
    <name type="scientific">Neofusicoccum ribis</name>
    <dbReference type="NCBI Taxonomy" id="45134"/>
    <lineage>
        <taxon>Eukaryota</taxon>
        <taxon>Fungi</taxon>
        <taxon>Dikarya</taxon>
        <taxon>Ascomycota</taxon>
        <taxon>Pezizomycotina</taxon>
        <taxon>Dothideomycetes</taxon>
        <taxon>Dothideomycetes incertae sedis</taxon>
        <taxon>Botryosphaeriales</taxon>
        <taxon>Botryosphaeriaceae</taxon>
        <taxon>Neofusicoccum</taxon>
    </lineage>
</organism>
<dbReference type="InterPro" id="IPR049326">
    <property type="entry name" value="Rhodopsin_dom_fungi"/>
</dbReference>
<keyword evidence="3 7" id="KW-1133">Transmembrane helix</keyword>
<feature type="region of interest" description="Disordered" evidence="6">
    <location>
        <begin position="286"/>
        <end position="333"/>
    </location>
</feature>
<protein>
    <recommendedName>
        <fullName evidence="8">Rhodopsin domain-containing protein</fullName>
    </recommendedName>
</protein>
<evidence type="ECO:0000256" key="4">
    <source>
        <dbReference type="ARBA" id="ARBA00023136"/>
    </source>
</evidence>
<feature type="domain" description="Rhodopsin" evidence="8">
    <location>
        <begin position="26"/>
        <end position="286"/>
    </location>
</feature>
<evidence type="ECO:0000256" key="3">
    <source>
        <dbReference type="ARBA" id="ARBA00022989"/>
    </source>
</evidence>
<evidence type="ECO:0000259" key="8">
    <source>
        <dbReference type="Pfam" id="PF20684"/>
    </source>
</evidence>
<feature type="transmembrane region" description="Helical" evidence="7">
    <location>
        <begin position="114"/>
        <end position="135"/>
    </location>
</feature>
<dbReference type="InterPro" id="IPR052337">
    <property type="entry name" value="SAT4-like"/>
</dbReference>
<keyword evidence="4 7" id="KW-0472">Membrane</keyword>
<reference evidence="9 10" key="1">
    <citation type="submission" date="2024-02" db="EMBL/GenBank/DDBJ databases">
        <title>De novo assembly and annotation of 12 fungi associated with fruit tree decline syndrome in Ontario, Canada.</title>
        <authorList>
            <person name="Sulman M."/>
            <person name="Ellouze W."/>
            <person name="Ilyukhin E."/>
        </authorList>
    </citation>
    <scope>NUCLEOTIDE SEQUENCE [LARGE SCALE GENOMIC DNA]</scope>
    <source>
        <strain evidence="9 10">M1-105</strain>
    </source>
</reference>
<proteinExistence type="inferred from homology"/>
<evidence type="ECO:0000256" key="1">
    <source>
        <dbReference type="ARBA" id="ARBA00004141"/>
    </source>
</evidence>
<comment type="subcellular location">
    <subcellularLocation>
        <location evidence="1">Membrane</location>
        <topology evidence="1">Multi-pass membrane protein</topology>
    </subcellularLocation>
</comment>
<dbReference type="Pfam" id="PF20684">
    <property type="entry name" value="Fung_rhodopsin"/>
    <property type="match status" value="1"/>
</dbReference>
<dbReference type="PANTHER" id="PTHR33048">
    <property type="entry name" value="PTH11-LIKE INTEGRAL MEMBRANE PROTEIN (AFU_ORTHOLOGUE AFUA_5G11245)"/>
    <property type="match status" value="1"/>
</dbReference>
<evidence type="ECO:0000256" key="5">
    <source>
        <dbReference type="ARBA" id="ARBA00038359"/>
    </source>
</evidence>
<evidence type="ECO:0000256" key="7">
    <source>
        <dbReference type="SAM" id="Phobius"/>
    </source>
</evidence>
<evidence type="ECO:0000256" key="6">
    <source>
        <dbReference type="SAM" id="MobiDB-lite"/>
    </source>
</evidence>
<keyword evidence="2 7" id="KW-0812">Transmembrane</keyword>
<comment type="similarity">
    <text evidence="5">Belongs to the SAT4 family.</text>
</comment>
<accession>A0ABR3SKX3</accession>
<feature type="transmembrane region" description="Helical" evidence="7">
    <location>
        <begin position="227"/>
        <end position="248"/>
    </location>
</feature>
<feature type="transmembrane region" description="Helical" evidence="7">
    <location>
        <begin position="194"/>
        <end position="215"/>
    </location>
</feature>
<keyword evidence="10" id="KW-1185">Reference proteome</keyword>
<feature type="transmembrane region" description="Helical" evidence="7">
    <location>
        <begin position="14"/>
        <end position="30"/>
    </location>
</feature>
<comment type="caution">
    <text evidence="9">The sequence shown here is derived from an EMBL/GenBank/DDBJ whole genome shotgun (WGS) entry which is preliminary data.</text>
</comment>
<dbReference type="EMBL" id="JAJVDC020000116">
    <property type="protein sequence ID" value="KAL1623650.1"/>
    <property type="molecule type" value="Genomic_DNA"/>
</dbReference>
<evidence type="ECO:0000313" key="10">
    <source>
        <dbReference type="Proteomes" id="UP001521116"/>
    </source>
</evidence>
<evidence type="ECO:0000313" key="9">
    <source>
        <dbReference type="EMBL" id="KAL1623650.1"/>
    </source>
</evidence>
<feature type="compositionally biased region" description="Polar residues" evidence="6">
    <location>
        <begin position="288"/>
        <end position="309"/>
    </location>
</feature>
<feature type="compositionally biased region" description="Polar residues" evidence="6">
    <location>
        <begin position="371"/>
        <end position="392"/>
    </location>
</feature>
<name>A0ABR3SKX3_9PEZI</name>
<feature type="transmembrane region" description="Helical" evidence="7">
    <location>
        <begin position="147"/>
        <end position="167"/>
    </location>
</feature>
<feature type="region of interest" description="Disordered" evidence="6">
    <location>
        <begin position="371"/>
        <end position="400"/>
    </location>
</feature>
<dbReference type="PANTHER" id="PTHR33048:SF152">
    <property type="entry name" value="INTEGRAL MEMBRANE PROTEIN"/>
    <property type="match status" value="1"/>
</dbReference>
<gene>
    <name evidence="9" type="ORF">SLS56_008171</name>
</gene>
<sequence>MLNGVQREFIIEQWVEYGVGMFVFALRYYARWRMVGFRGFSWDDLFAGLSMIFFTFDPALLSVVSESSPPAANVHSVLTLQVTHGSFVGLDEESAKALSPPMIESLQKGSKALFAAWFTYVTLIWTLKGQVLGYYNRLTVGTWQQKWVKIMAAVSIASWLALVLLIFCRCTPIQKNWQIVPYAGDQCTRTTSTVVVLMILNILNDIGLVLIPANVLWSAQIPLRRKLVISLLLSSSLFIITCALLRGILGLQSINNIVVSIQWGTRETFVTIIVICIPPIKPLFSKPSKGSSSYEQTTSRGRWGSSTGQKPIPLQDTDPERFGSTGKDIDDRSLGSSKDLIVDRQASKAYADVEYSRGINVTTEFAVSNSDPLSEYRNSGQEGSWSRINSTRLMGGKRAT</sequence>
<evidence type="ECO:0000256" key="2">
    <source>
        <dbReference type="ARBA" id="ARBA00022692"/>
    </source>
</evidence>
<dbReference type="Proteomes" id="UP001521116">
    <property type="component" value="Unassembled WGS sequence"/>
</dbReference>